<evidence type="ECO:0000256" key="1">
    <source>
        <dbReference type="ARBA" id="ARBA00004651"/>
    </source>
</evidence>
<evidence type="ECO:0000256" key="14">
    <source>
        <dbReference type="ARBA" id="ARBA00023008"/>
    </source>
</evidence>
<sequence length="645" mass="68666">MLQIIHRYRNVMTVGSGILIGGGIAAGTLGLAVLRDFLLIAAAILAGVPIAVRAYQALRMKVFSIELLVTIAVIGALYIQEYIESAVVTFLFLFGAYLESRTLEKTRSSLQALIDEAPQEAVVRRDGEEITIPADEVAVGDRLIIRSGGKVPADGRIAAGHAVLNEAAITGESLPVTKEPDDHVFSGTIVDSGYIEVIAEKVGEDTTFAKIIELVEEAQEAKSPAEKYLDRFARYYTPAVVVFAVLVYVLTRDLHMAITFLVVACPGALVIGAPVSTVAGIGNGARNGVLIKGGEVMDRLAKIDAVVLDKTGTLTKGAPEVTEVRSFGDLSDEELLLIAAEAERISEHHLGRAIVQAAHERNLQLAEDKPQGEVIKGGGIQASVRGHTVTIGNRKLMQERGILLSDEAGMEAVMEAVIHAEQRERAGHTAVYVAVDGRVAGVISIADQIREDAKEALAALRRNGVKKFIMLTGDNRHTAKLVGDELGLDEVHAELLPQDKAAYVEKLKAEGYVVAMAGDGINDAPAIAAADIGLAMGEGGTDVSMETADVVLMADKLSQFAHAHSLARATMRNMKQNTWFAVAVVAVLLVGVLSGDIHLASGMFIHEASVLIVILNAMRLIRYPGPRGGGTMGRVERGEVMREAV</sequence>
<evidence type="ECO:0000256" key="10">
    <source>
        <dbReference type="ARBA" id="ARBA00022796"/>
    </source>
</evidence>
<accession>A0A916VFI8</accession>
<evidence type="ECO:0000313" key="22">
    <source>
        <dbReference type="Proteomes" id="UP000654993"/>
    </source>
</evidence>
<dbReference type="InterPro" id="IPR051014">
    <property type="entry name" value="Cation_Transport_ATPase_IB"/>
</dbReference>
<protein>
    <recommendedName>
        <fullName evidence="17">Cd(2+)-exporting ATPase</fullName>
        <ecNumber evidence="17">7.2.2.21</ecNumber>
    </recommendedName>
</protein>
<dbReference type="NCBIfam" id="TIGR01494">
    <property type="entry name" value="ATPase_P-type"/>
    <property type="match status" value="2"/>
</dbReference>
<dbReference type="FunFam" id="2.70.150.10:FF:000020">
    <property type="entry name" value="Copper-exporting P-type ATPase A"/>
    <property type="match status" value="1"/>
</dbReference>
<gene>
    <name evidence="21" type="primary">cadA</name>
    <name evidence="21" type="ORF">PRECH8_12240</name>
</gene>
<dbReference type="InterPro" id="IPR023298">
    <property type="entry name" value="ATPase_P-typ_TM_dom_sf"/>
</dbReference>
<keyword evidence="7 19" id="KW-0812">Transmembrane</keyword>
<evidence type="ECO:0000256" key="4">
    <source>
        <dbReference type="ARBA" id="ARBA00022475"/>
    </source>
</evidence>
<dbReference type="InterPro" id="IPR027256">
    <property type="entry name" value="P-typ_ATPase_IB"/>
</dbReference>
<evidence type="ECO:0000256" key="18">
    <source>
        <dbReference type="ARBA" id="ARBA00049338"/>
    </source>
</evidence>
<dbReference type="Pfam" id="PF00122">
    <property type="entry name" value="E1-E2_ATPase"/>
    <property type="match status" value="1"/>
</dbReference>
<evidence type="ECO:0000256" key="12">
    <source>
        <dbReference type="ARBA" id="ARBA00022967"/>
    </source>
</evidence>
<dbReference type="InterPro" id="IPR023299">
    <property type="entry name" value="ATPase_P-typ_cyto_dom_N"/>
</dbReference>
<feature type="transmembrane region" description="Helical" evidence="19">
    <location>
        <begin position="232"/>
        <end position="251"/>
    </location>
</feature>
<feature type="transmembrane region" description="Helical" evidence="19">
    <location>
        <begin position="37"/>
        <end position="55"/>
    </location>
</feature>
<evidence type="ECO:0000256" key="8">
    <source>
        <dbReference type="ARBA" id="ARBA00022723"/>
    </source>
</evidence>
<reference evidence="21" key="2">
    <citation type="journal article" date="2021" name="Data Brief">
        <title>Draft genome sequence data of the facultative, thermophilic, xylanolytic bacterium Paenibacillus sp. strain DA-C8.</title>
        <authorList>
            <person name="Chhe C."/>
            <person name="Uke A."/>
            <person name="Baramee S."/>
            <person name="Ungkulpasvich U."/>
            <person name="Tachaapaikoon C."/>
            <person name="Pason P."/>
            <person name="Waeonukul R."/>
            <person name="Ratanakhanokchai K."/>
            <person name="Kosugi A."/>
        </authorList>
    </citation>
    <scope>NUCLEOTIDE SEQUENCE</scope>
    <source>
        <strain evidence="21">DA-C8</strain>
    </source>
</reference>
<evidence type="ECO:0000256" key="19">
    <source>
        <dbReference type="RuleBase" id="RU362081"/>
    </source>
</evidence>
<evidence type="ECO:0000256" key="9">
    <source>
        <dbReference type="ARBA" id="ARBA00022741"/>
    </source>
</evidence>
<evidence type="ECO:0000256" key="17">
    <source>
        <dbReference type="ARBA" id="ARBA00039103"/>
    </source>
</evidence>
<dbReference type="GO" id="GO:0008551">
    <property type="term" value="F:P-type cadmium transporter activity"/>
    <property type="evidence" value="ECO:0007669"/>
    <property type="project" value="UniProtKB-EC"/>
</dbReference>
<dbReference type="PROSITE" id="PS00154">
    <property type="entry name" value="ATPASE_E1_E2"/>
    <property type="match status" value="1"/>
</dbReference>
<dbReference type="NCBIfam" id="TIGR01525">
    <property type="entry name" value="ATPase-IB_hvy"/>
    <property type="match status" value="1"/>
</dbReference>
<evidence type="ECO:0000256" key="3">
    <source>
        <dbReference type="ARBA" id="ARBA00022448"/>
    </source>
</evidence>
<comment type="catalytic activity">
    <reaction evidence="18">
        <text>Cd(2+)(in) + ATP + H2O = Cd(2+)(out) + ADP + phosphate + H(+)</text>
        <dbReference type="Rhea" id="RHEA:12132"/>
        <dbReference type="ChEBI" id="CHEBI:15377"/>
        <dbReference type="ChEBI" id="CHEBI:15378"/>
        <dbReference type="ChEBI" id="CHEBI:30616"/>
        <dbReference type="ChEBI" id="CHEBI:43474"/>
        <dbReference type="ChEBI" id="CHEBI:48775"/>
        <dbReference type="ChEBI" id="CHEBI:456216"/>
        <dbReference type="EC" id="7.2.2.21"/>
    </reaction>
</comment>
<dbReference type="InterPro" id="IPR018303">
    <property type="entry name" value="ATPase_P-typ_P_site"/>
</dbReference>
<comment type="caution">
    <text evidence="21">The sequence shown here is derived from an EMBL/GenBank/DDBJ whole genome shotgun (WGS) entry which is preliminary data.</text>
</comment>
<dbReference type="SUPFAM" id="SSF56784">
    <property type="entry name" value="HAD-like"/>
    <property type="match status" value="1"/>
</dbReference>
<dbReference type="GO" id="GO:0016887">
    <property type="term" value="F:ATP hydrolysis activity"/>
    <property type="evidence" value="ECO:0007669"/>
    <property type="project" value="InterPro"/>
</dbReference>
<dbReference type="InterPro" id="IPR044492">
    <property type="entry name" value="P_typ_ATPase_HD_dom"/>
</dbReference>
<dbReference type="Pfam" id="PF00702">
    <property type="entry name" value="Hydrolase"/>
    <property type="match status" value="1"/>
</dbReference>
<comment type="similarity">
    <text evidence="2 19">Belongs to the cation transport ATPase (P-type) (TC 3.A.3) family. Type IB subfamily.</text>
</comment>
<dbReference type="InterPro" id="IPR008250">
    <property type="entry name" value="ATPase_P-typ_transduc_dom_A_sf"/>
</dbReference>
<evidence type="ECO:0000256" key="15">
    <source>
        <dbReference type="ARBA" id="ARBA00023065"/>
    </source>
</evidence>
<feature type="transmembrane region" description="Helical" evidence="19">
    <location>
        <begin position="578"/>
        <end position="597"/>
    </location>
</feature>
<keyword evidence="12" id="KW-1278">Translocase</keyword>
<dbReference type="GO" id="GO:0006825">
    <property type="term" value="P:copper ion transport"/>
    <property type="evidence" value="ECO:0007669"/>
    <property type="project" value="UniProtKB-KW"/>
</dbReference>
<dbReference type="EMBL" id="BMAQ01000009">
    <property type="protein sequence ID" value="GFR37928.1"/>
    <property type="molecule type" value="Genomic_DNA"/>
</dbReference>
<feature type="transmembrane region" description="Helical" evidence="19">
    <location>
        <begin position="85"/>
        <end position="103"/>
    </location>
</feature>
<feature type="domain" description="P-type ATPase A" evidence="20">
    <location>
        <begin position="117"/>
        <end position="216"/>
    </location>
</feature>
<keyword evidence="9 19" id="KW-0547">Nucleotide-binding</keyword>
<evidence type="ECO:0000256" key="2">
    <source>
        <dbReference type="ARBA" id="ARBA00006024"/>
    </source>
</evidence>
<dbReference type="GO" id="GO:0046872">
    <property type="term" value="F:metal ion binding"/>
    <property type="evidence" value="ECO:0007669"/>
    <property type="project" value="UniProtKB-KW"/>
</dbReference>
<keyword evidence="3" id="KW-0813">Transport</keyword>
<keyword evidence="22" id="KW-1185">Reference proteome</keyword>
<reference evidence="21" key="1">
    <citation type="submission" date="2020-08" db="EMBL/GenBank/DDBJ databases">
        <authorList>
            <person name="Uke A."/>
            <person name="Chhe C."/>
            <person name="Baramee S."/>
            <person name="Kosugi A."/>
        </authorList>
    </citation>
    <scope>NUCLEOTIDE SEQUENCE</scope>
    <source>
        <strain evidence="21">DA-C8</strain>
    </source>
</reference>
<keyword evidence="11 19" id="KW-0067">ATP-binding</keyword>
<dbReference type="InterPro" id="IPR036412">
    <property type="entry name" value="HAD-like_sf"/>
</dbReference>
<keyword evidence="8 19" id="KW-0479">Metal-binding</keyword>
<evidence type="ECO:0000259" key="20">
    <source>
        <dbReference type="Pfam" id="PF00122"/>
    </source>
</evidence>
<dbReference type="RefSeq" id="WP_200966201.1">
    <property type="nucleotide sequence ID" value="NZ_BMAQ01000009.1"/>
</dbReference>
<keyword evidence="10" id="KW-0187">Copper transport</keyword>
<evidence type="ECO:0000313" key="21">
    <source>
        <dbReference type="EMBL" id="GFR37928.1"/>
    </source>
</evidence>
<dbReference type="PRINTS" id="PR00941">
    <property type="entry name" value="CDATPASE"/>
</dbReference>
<dbReference type="InterPro" id="IPR059000">
    <property type="entry name" value="ATPase_P-type_domA"/>
</dbReference>
<keyword evidence="13 19" id="KW-1133">Transmembrane helix</keyword>
<proteinExistence type="inferred from homology"/>
<dbReference type="SFLD" id="SFLDF00027">
    <property type="entry name" value="p-type_atpase"/>
    <property type="match status" value="1"/>
</dbReference>
<name>A0A916VFI8_9BACL</name>
<dbReference type="Gene3D" id="2.70.150.10">
    <property type="entry name" value="Calcium-transporting ATPase, cytoplasmic transduction domain A"/>
    <property type="match status" value="1"/>
</dbReference>
<keyword evidence="6" id="KW-0597">Phosphoprotein</keyword>
<keyword evidence="5" id="KW-0104">Cadmium</keyword>
<dbReference type="PRINTS" id="PR00119">
    <property type="entry name" value="CATATPASE"/>
</dbReference>
<feature type="transmembrane region" description="Helical" evidence="19">
    <location>
        <begin position="257"/>
        <end position="282"/>
    </location>
</feature>
<dbReference type="PANTHER" id="PTHR48085:SF5">
    <property type="entry name" value="CADMIUM_ZINC-TRANSPORTING ATPASE HMA4-RELATED"/>
    <property type="match status" value="1"/>
</dbReference>
<dbReference type="CDD" id="cd02079">
    <property type="entry name" value="P-type_ATPase_HM"/>
    <property type="match status" value="1"/>
</dbReference>
<dbReference type="AlphaFoldDB" id="A0A916VFI8"/>
<dbReference type="Gene3D" id="3.40.50.1000">
    <property type="entry name" value="HAD superfamily/HAD-like"/>
    <property type="match status" value="1"/>
</dbReference>
<dbReference type="Proteomes" id="UP000654993">
    <property type="component" value="Unassembled WGS sequence"/>
</dbReference>
<dbReference type="PANTHER" id="PTHR48085">
    <property type="entry name" value="CADMIUM/ZINC-TRANSPORTING ATPASE HMA2-RELATED"/>
    <property type="match status" value="1"/>
</dbReference>
<dbReference type="SUPFAM" id="SSF81665">
    <property type="entry name" value="Calcium ATPase, transmembrane domain M"/>
    <property type="match status" value="1"/>
</dbReference>
<dbReference type="InterPro" id="IPR001757">
    <property type="entry name" value="P_typ_ATPase"/>
</dbReference>
<evidence type="ECO:0000256" key="7">
    <source>
        <dbReference type="ARBA" id="ARBA00022692"/>
    </source>
</evidence>
<evidence type="ECO:0000256" key="5">
    <source>
        <dbReference type="ARBA" id="ARBA00022539"/>
    </source>
</evidence>
<organism evidence="21 22">
    <name type="scientific">Insulibacter thermoxylanivorax</name>
    <dbReference type="NCBI Taxonomy" id="2749268"/>
    <lineage>
        <taxon>Bacteria</taxon>
        <taxon>Bacillati</taxon>
        <taxon>Bacillota</taxon>
        <taxon>Bacilli</taxon>
        <taxon>Bacillales</taxon>
        <taxon>Paenibacillaceae</taxon>
        <taxon>Insulibacter</taxon>
    </lineage>
</organism>
<keyword evidence="16 19" id="KW-0472">Membrane</keyword>
<feature type="transmembrane region" description="Helical" evidence="19">
    <location>
        <begin position="62"/>
        <end position="79"/>
    </location>
</feature>
<dbReference type="SUPFAM" id="SSF81653">
    <property type="entry name" value="Calcium ATPase, transduction domain A"/>
    <property type="match status" value="1"/>
</dbReference>
<dbReference type="GO" id="GO:0005886">
    <property type="term" value="C:plasma membrane"/>
    <property type="evidence" value="ECO:0007669"/>
    <property type="project" value="UniProtKB-SubCell"/>
</dbReference>
<dbReference type="EC" id="7.2.2.21" evidence="17"/>
<dbReference type="SFLD" id="SFLDG00002">
    <property type="entry name" value="C1.7:_P-type_atpase_like"/>
    <property type="match status" value="1"/>
</dbReference>
<evidence type="ECO:0000256" key="6">
    <source>
        <dbReference type="ARBA" id="ARBA00022553"/>
    </source>
</evidence>
<dbReference type="GO" id="GO:0005524">
    <property type="term" value="F:ATP binding"/>
    <property type="evidence" value="ECO:0007669"/>
    <property type="project" value="UniProtKB-UniRule"/>
</dbReference>
<keyword evidence="14" id="KW-0186">Copper</keyword>
<evidence type="ECO:0000256" key="11">
    <source>
        <dbReference type="ARBA" id="ARBA00022840"/>
    </source>
</evidence>
<dbReference type="Gene3D" id="3.40.1110.10">
    <property type="entry name" value="Calcium-transporting ATPase, cytoplasmic domain N"/>
    <property type="match status" value="1"/>
</dbReference>
<evidence type="ECO:0000256" key="16">
    <source>
        <dbReference type="ARBA" id="ARBA00023136"/>
    </source>
</evidence>
<evidence type="ECO:0000256" key="13">
    <source>
        <dbReference type="ARBA" id="ARBA00022989"/>
    </source>
</evidence>
<dbReference type="NCBIfam" id="TIGR01511">
    <property type="entry name" value="ATPase-IB1_Cu"/>
    <property type="match status" value="1"/>
</dbReference>
<keyword evidence="15" id="KW-0406">Ion transport</keyword>
<feature type="transmembrane region" description="Helical" evidence="19">
    <location>
        <begin position="12"/>
        <end position="31"/>
    </location>
</feature>
<comment type="subcellular location">
    <subcellularLocation>
        <location evidence="1">Cell membrane</location>
        <topology evidence="1">Multi-pass membrane protein</topology>
    </subcellularLocation>
</comment>
<dbReference type="SFLD" id="SFLDS00003">
    <property type="entry name" value="Haloacid_Dehalogenase"/>
    <property type="match status" value="1"/>
</dbReference>
<dbReference type="InterPro" id="IPR023214">
    <property type="entry name" value="HAD_sf"/>
</dbReference>
<keyword evidence="4 19" id="KW-1003">Cell membrane</keyword>